<dbReference type="PROSITE" id="PS50937">
    <property type="entry name" value="HTH_MERR_2"/>
    <property type="match status" value="1"/>
</dbReference>
<dbReference type="CDD" id="cd04784">
    <property type="entry name" value="HTH_CadR-PbrR"/>
    <property type="match status" value="1"/>
</dbReference>
<proteinExistence type="predicted"/>
<dbReference type="RefSeq" id="WP_016390680.1">
    <property type="nucleotide sequence ID" value="NZ_FQZJ01000009.1"/>
</dbReference>
<keyword evidence="2" id="KW-0175">Coiled coil</keyword>
<dbReference type="Gene3D" id="1.10.1660.10">
    <property type="match status" value="1"/>
</dbReference>
<dbReference type="PRINTS" id="PR00040">
    <property type="entry name" value="HTHMERR"/>
</dbReference>
<keyword evidence="5" id="KW-1185">Reference proteome</keyword>
<dbReference type="SMART" id="SM00422">
    <property type="entry name" value="HTH_MERR"/>
    <property type="match status" value="1"/>
</dbReference>
<dbReference type="InterPro" id="IPR000551">
    <property type="entry name" value="MerR-type_HTH_dom"/>
</dbReference>
<feature type="domain" description="HTH merR-type" evidence="3">
    <location>
        <begin position="1"/>
        <end position="69"/>
    </location>
</feature>
<dbReference type="AlphaFoldDB" id="A0AB33Z0F0"/>
<evidence type="ECO:0000259" key="3">
    <source>
        <dbReference type="PROSITE" id="PS50937"/>
    </source>
</evidence>
<dbReference type="PROSITE" id="PS00552">
    <property type="entry name" value="HTH_MERR_1"/>
    <property type="match status" value="1"/>
</dbReference>
<dbReference type="Proteomes" id="UP000015462">
    <property type="component" value="Unassembled WGS sequence"/>
</dbReference>
<evidence type="ECO:0000256" key="2">
    <source>
        <dbReference type="SAM" id="Coils"/>
    </source>
</evidence>
<dbReference type="GO" id="GO:0003677">
    <property type="term" value="F:DNA binding"/>
    <property type="evidence" value="ECO:0007669"/>
    <property type="project" value="UniProtKB-KW"/>
</dbReference>
<dbReference type="PANTHER" id="PTHR30204:SF92">
    <property type="entry name" value="HTH-TYPE TRANSCRIPTIONAL REGULATOR ZNTR"/>
    <property type="match status" value="1"/>
</dbReference>
<protein>
    <submittedName>
        <fullName evidence="4">Transcriptional regulator CadR</fullName>
    </submittedName>
</protein>
<dbReference type="NCBIfam" id="TIGR02047">
    <property type="entry name" value="CadR-PbrR"/>
    <property type="match status" value="1"/>
</dbReference>
<dbReference type="InterPro" id="IPR011791">
    <property type="entry name" value="CadR-PbrR"/>
</dbReference>
<name>A0AB33Z0F0_9GAMM</name>
<keyword evidence="1" id="KW-0238">DNA-binding</keyword>
<dbReference type="SUPFAM" id="SSF46955">
    <property type="entry name" value="Putative DNA-binding domain"/>
    <property type="match status" value="1"/>
</dbReference>
<dbReference type="PANTHER" id="PTHR30204">
    <property type="entry name" value="REDOX-CYCLING DRUG-SENSING TRANSCRIPTIONAL ACTIVATOR SOXR"/>
    <property type="match status" value="1"/>
</dbReference>
<dbReference type="InterPro" id="IPR009061">
    <property type="entry name" value="DNA-bd_dom_put_sf"/>
</dbReference>
<dbReference type="InterPro" id="IPR047057">
    <property type="entry name" value="MerR_fam"/>
</dbReference>
<comment type="caution">
    <text evidence="4">The sequence shown here is derived from an EMBL/GenBank/DDBJ whole genome shotgun (WGS) entry which is preliminary data.</text>
</comment>
<sequence length="138" mass="15715">MKISEVSKRSGCSIQAIRYYEKEGLVSAPSRTEGNFRLYSSEEIERLSFIKNCRSLDLSLSEIKHLLELQYLPNTPCEVVNVMIDDHLSIVEKRIADLQKLQSDLRKLRRRCNSTRSIDQCGILEALSPDSNHSVSDG</sequence>
<dbReference type="Pfam" id="PF13411">
    <property type="entry name" value="MerR_1"/>
    <property type="match status" value="1"/>
</dbReference>
<reference evidence="4 5" key="1">
    <citation type="journal article" date="2013" name="Genome Announc.">
        <title>Genome Sequence of the Pyrene- and Fluoranthene-Degrading Bacterium Cycloclasticus sp. Strain PY97M.</title>
        <authorList>
            <person name="Cui Z."/>
            <person name="Xu G."/>
            <person name="Li Q."/>
            <person name="Gao W."/>
            <person name="Zheng L."/>
        </authorList>
    </citation>
    <scope>NUCLEOTIDE SEQUENCE [LARGE SCALE GENOMIC DNA]</scope>
    <source>
        <strain evidence="4 5">PY97M</strain>
    </source>
</reference>
<evidence type="ECO:0000256" key="1">
    <source>
        <dbReference type="ARBA" id="ARBA00023125"/>
    </source>
</evidence>
<evidence type="ECO:0000313" key="4">
    <source>
        <dbReference type="EMBL" id="EPD12663.1"/>
    </source>
</evidence>
<organism evidence="4 5">
    <name type="scientific">Cycloclasticus pugetii</name>
    <dbReference type="NCBI Taxonomy" id="34068"/>
    <lineage>
        <taxon>Bacteria</taxon>
        <taxon>Pseudomonadati</taxon>
        <taxon>Pseudomonadota</taxon>
        <taxon>Gammaproteobacteria</taxon>
        <taxon>Thiotrichales</taxon>
        <taxon>Piscirickettsiaceae</taxon>
        <taxon>Cycloclasticus</taxon>
    </lineage>
</organism>
<gene>
    <name evidence="4" type="ORF">L196_08659</name>
</gene>
<feature type="coiled-coil region" evidence="2">
    <location>
        <begin position="91"/>
        <end position="118"/>
    </location>
</feature>
<dbReference type="GO" id="GO:0046872">
    <property type="term" value="F:metal ion binding"/>
    <property type="evidence" value="ECO:0007669"/>
    <property type="project" value="InterPro"/>
</dbReference>
<dbReference type="GO" id="GO:0003700">
    <property type="term" value="F:DNA-binding transcription factor activity"/>
    <property type="evidence" value="ECO:0007669"/>
    <property type="project" value="InterPro"/>
</dbReference>
<dbReference type="EMBL" id="ASHL01000007">
    <property type="protein sequence ID" value="EPD12663.1"/>
    <property type="molecule type" value="Genomic_DNA"/>
</dbReference>
<accession>A0AB33Z0F0</accession>
<dbReference type="GO" id="GO:0045893">
    <property type="term" value="P:positive regulation of DNA-templated transcription"/>
    <property type="evidence" value="ECO:0007669"/>
    <property type="project" value="InterPro"/>
</dbReference>
<evidence type="ECO:0000313" key="5">
    <source>
        <dbReference type="Proteomes" id="UP000015462"/>
    </source>
</evidence>